<reference evidence="1 2" key="1">
    <citation type="submission" date="2020-02" db="EMBL/GenBank/DDBJ databases">
        <title>Genomic and physiological characterization of two novel Nitrospinaceae genera.</title>
        <authorList>
            <person name="Mueller A.J."/>
            <person name="Jung M.-Y."/>
            <person name="Strachan C.R."/>
            <person name="Herbold C.W."/>
            <person name="Kirkegaard R.H."/>
            <person name="Daims H."/>
        </authorList>
    </citation>
    <scope>NUCLEOTIDE SEQUENCE [LARGE SCALE GENOMIC DNA]</scope>
    <source>
        <strain evidence="1">EB</strain>
    </source>
</reference>
<dbReference type="CDD" id="cd02440">
    <property type="entry name" value="AdoMet_MTases"/>
    <property type="match status" value="1"/>
</dbReference>
<organism evidence="1 2">
    <name type="scientific">Candidatus Nitronauta litoralis</name>
    <dbReference type="NCBI Taxonomy" id="2705533"/>
    <lineage>
        <taxon>Bacteria</taxon>
        <taxon>Pseudomonadati</taxon>
        <taxon>Nitrospinota/Tectimicrobiota group</taxon>
        <taxon>Nitrospinota</taxon>
        <taxon>Nitrospinia</taxon>
        <taxon>Nitrospinales</taxon>
        <taxon>Nitrospinaceae</taxon>
        <taxon>Candidatus Nitronauta</taxon>
    </lineage>
</organism>
<dbReference type="InterPro" id="IPR029063">
    <property type="entry name" value="SAM-dependent_MTases_sf"/>
</dbReference>
<keyword evidence="1" id="KW-0489">Methyltransferase</keyword>
<keyword evidence="1" id="KW-0808">Transferase</keyword>
<evidence type="ECO:0000313" key="2">
    <source>
        <dbReference type="Proteomes" id="UP000594688"/>
    </source>
</evidence>
<evidence type="ECO:0000313" key="1">
    <source>
        <dbReference type="EMBL" id="QPJ63597.1"/>
    </source>
</evidence>
<accession>A0A7T0BZ57</accession>
<gene>
    <name evidence="1" type="ORF">G3M70_17620</name>
</gene>
<protein>
    <submittedName>
        <fullName evidence="1">Class I SAM-dependent methyltransferase</fullName>
    </submittedName>
</protein>
<name>A0A7T0BZ57_9BACT</name>
<dbReference type="GO" id="GO:0032259">
    <property type="term" value="P:methylation"/>
    <property type="evidence" value="ECO:0007669"/>
    <property type="project" value="UniProtKB-KW"/>
</dbReference>
<dbReference type="GO" id="GO:0008168">
    <property type="term" value="F:methyltransferase activity"/>
    <property type="evidence" value="ECO:0007669"/>
    <property type="project" value="UniProtKB-KW"/>
</dbReference>
<dbReference type="AlphaFoldDB" id="A0A7T0BZ57"/>
<proteinExistence type="predicted"/>
<sequence length="406" mass="45931">MTVSTGFGWSPYKRLLNKIPPLALQSKTLCPFCRAGGGLELVCTHDLQCFEDRDGQNRFTHRVAFCDSCGMVYTDPWFTREGARWLMERAGASYGYCDPEERVDWVLSMAPEVRSVLDLGCGDGSFLGGFPEGFTLSGFETDEKMVLSGRLKFPHIRFVQQDLENPSIFPQADLITIFHFLEHLSSPLEFLRLLRKETRSTSRLLVEVPVLDRAVETHGPDICGFFSVPHRSHFSRNTLVRMLSEAGWKVDQKLDLQGNGFRVLASPTEQRECVSDRMDLKNEEEMALEYVECRENSIRKVQAVVDLLPENGNFLIWGGGHHTEFLGRLTSLFSGKRLFLIVDNDPVKSGSFIHGIPIVEPSALNPEQWQSGDLKVIISSYSWQESIFKDLVKLGVNPSQIIQLYS</sequence>
<dbReference type="Proteomes" id="UP000594688">
    <property type="component" value="Chromosome"/>
</dbReference>
<dbReference type="SUPFAM" id="SSF53335">
    <property type="entry name" value="S-adenosyl-L-methionine-dependent methyltransferases"/>
    <property type="match status" value="1"/>
</dbReference>
<dbReference type="Gene3D" id="3.40.50.150">
    <property type="entry name" value="Vaccinia Virus protein VP39"/>
    <property type="match status" value="1"/>
</dbReference>
<dbReference type="PANTHER" id="PTHR43861">
    <property type="entry name" value="TRANS-ACONITATE 2-METHYLTRANSFERASE-RELATED"/>
    <property type="match status" value="1"/>
</dbReference>
<dbReference type="Gene3D" id="3.40.50.720">
    <property type="entry name" value="NAD(P)-binding Rossmann-like Domain"/>
    <property type="match status" value="1"/>
</dbReference>
<dbReference type="EMBL" id="CP048685">
    <property type="protein sequence ID" value="QPJ63597.1"/>
    <property type="molecule type" value="Genomic_DNA"/>
</dbReference>
<dbReference type="Pfam" id="PF13489">
    <property type="entry name" value="Methyltransf_23"/>
    <property type="match status" value="1"/>
</dbReference>
<dbReference type="KEGG" id="nli:G3M70_17620"/>